<sequence length="234" mass="26850">MKNYTQTNPKLLILLFYLLCGGAAHSQSHPELILSNQSIRLGIFYVQDQPRGSDRIYIQEGIGYHRDFNQFNFTTGISMEYFVKERFSLNSGLAYSNRDFTIEPFCYLCTSLPQALLIDTFRIPYETVKLRSLEIPLTGRYYFTRSKFSLFGEGGLVNQIVLEKQHTIWADTWPIIARNYALSGRVAAGTEYKAGKNLGIQFSAEYTRYITNLYTSADYDYSVLGFSWGVVKAF</sequence>
<dbReference type="Gene3D" id="2.40.160.20">
    <property type="match status" value="1"/>
</dbReference>
<name>A0ABV9T5L9_9BACT</name>
<proteinExistence type="predicted"/>
<feature type="domain" description="Outer membrane protein beta-barrel" evidence="2">
    <location>
        <begin position="70"/>
        <end position="168"/>
    </location>
</feature>
<keyword evidence="1" id="KW-0732">Signal</keyword>
<evidence type="ECO:0000256" key="1">
    <source>
        <dbReference type="SAM" id="SignalP"/>
    </source>
</evidence>
<gene>
    <name evidence="3" type="ORF">ACFPFU_18935</name>
</gene>
<dbReference type="EMBL" id="JBHSJJ010000013">
    <property type="protein sequence ID" value="MFC4873786.1"/>
    <property type="molecule type" value="Genomic_DNA"/>
</dbReference>
<accession>A0ABV9T5L9</accession>
<dbReference type="RefSeq" id="WP_377066994.1">
    <property type="nucleotide sequence ID" value="NZ_JBHSJJ010000013.1"/>
</dbReference>
<protein>
    <submittedName>
        <fullName evidence="3">Outer membrane beta-barrel protein</fullName>
    </submittedName>
</protein>
<feature type="signal peptide" evidence="1">
    <location>
        <begin position="1"/>
        <end position="26"/>
    </location>
</feature>
<feature type="chain" id="PRO_5047067903" evidence="1">
    <location>
        <begin position="27"/>
        <end position="234"/>
    </location>
</feature>
<evidence type="ECO:0000313" key="4">
    <source>
        <dbReference type="Proteomes" id="UP001595818"/>
    </source>
</evidence>
<dbReference type="Pfam" id="PF13568">
    <property type="entry name" value="OMP_b-brl_2"/>
    <property type="match status" value="1"/>
</dbReference>
<dbReference type="InterPro" id="IPR025665">
    <property type="entry name" value="Beta-barrel_OMP_2"/>
</dbReference>
<evidence type="ECO:0000313" key="3">
    <source>
        <dbReference type="EMBL" id="MFC4873786.1"/>
    </source>
</evidence>
<keyword evidence="4" id="KW-1185">Reference proteome</keyword>
<comment type="caution">
    <text evidence="3">The sequence shown here is derived from an EMBL/GenBank/DDBJ whole genome shotgun (WGS) entry which is preliminary data.</text>
</comment>
<reference evidence="4" key="1">
    <citation type="journal article" date="2019" name="Int. J. Syst. Evol. Microbiol.">
        <title>The Global Catalogue of Microorganisms (GCM) 10K type strain sequencing project: providing services to taxonomists for standard genome sequencing and annotation.</title>
        <authorList>
            <consortium name="The Broad Institute Genomics Platform"/>
            <consortium name="The Broad Institute Genome Sequencing Center for Infectious Disease"/>
            <person name="Wu L."/>
            <person name="Ma J."/>
        </authorList>
    </citation>
    <scope>NUCLEOTIDE SEQUENCE [LARGE SCALE GENOMIC DNA]</scope>
    <source>
        <strain evidence="4">CGMCC 4.7466</strain>
    </source>
</reference>
<evidence type="ECO:0000259" key="2">
    <source>
        <dbReference type="Pfam" id="PF13568"/>
    </source>
</evidence>
<organism evidence="3 4">
    <name type="scientific">Negadavirga shengliensis</name>
    <dbReference type="NCBI Taxonomy" id="1389218"/>
    <lineage>
        <taxon>Bacteria</taxon>
        <taxon>Pseudomonadati</taxon>
        <taxon>Bacteroidota</taxon>
        <taxon>Cytophagia</taxon>
        <taxon>Cytophagales</taxon>
        <taxon>Cyclobacteriaceae</taxon>
        <taxon>Negadavirga</taxon>
    </lineage>
</organism>
<dbReference type="SUPFAM" id="SSF56925">
    <property type="entry name" value="OMPA-like"/>
    <property type="match status" value="1"/>
</dbReference>
<dbReference type="InterPro" id="IPR011250">
    <property type="entry name" value="OMP/PagP_B-barrel"/>
</dbReference>
<dbReference type="Proteomes" id="UP001595818">
    <property type="component" value="Unassembled WGS sequence"/>
</dbReference>